<sequence length="111" mass="12235">MNDSLSTGTVPPEFKTAVVKPLLKKPSLDPNLLKIYRPISYLPFLLKSLEKIVLQQLLGNLETHNLLSAHQPAYRPGHGTETALLRIVNDILTALDQDKISVLLLLDLSAA</sequence>
<reference evidence="1 2" key="1">
    <citation type="submission" date="2024-02" db="EMBL/GenBank/DDBJ databases">
        <title>Chromosome-scale genome assembly of the rough periwinkle Littorina saxatilis.</title>
        <authorList>
            <person name="De Jode A."/>
            <person name="Faria R."/>
            <person name="Formenti G."/>
            <person name="Sims Y."/>
            <person name="Smith T.P."/>
            <person name="Tracey A."/>
            <person name="Wood J.M.D."/>
            <person name="Zagrodzka Z.B."/>
            <person name="Johannesson K."/>
            <person name="Butlin R.K."/>
            <person name="Leder E.H."/>
        </authorList>
    </citation>
    <scope>NUCLEOTIDE SEQUENCE [LARGE SCALE GENOMIC DNA]</scope>
    <source>
        <strain evidence="1">Snail1</strain>
        <tissue evidence="1">Muscle</tissue>
    </source>
</reference>
<dbReference type="EMBL" id="JBAMIC010000019">
    <property type="protein sequence ID" value="KAK7094321.1"/>
    <property type="molecule type" value="Genomic_DNA"/>
</dbReference>
<dbReference type="AlphaFoldDB" id="A0AAN9G3W3"/>
<dbReference type="PANTHER" id="PTHR33332">
    <property type="entry name" value="REVERSE TRANSCRIPTASE DOMAIN-CONTAINING PROTEIN"/>
    <property type="match status" value="1"/>
</dbReference>
<evidence type="ECO:0008006" key="3">
    <source>
        <dbReference type="Google" id="ProtNLM"/>
    </source>
</evidence>
<proteinExistence type="predicted"/>
<accession>A0AAN9G3W3</accession>
<comment type="caution">
    <text evidence="1">The sequence shown here is derived from an EMBL/GenBank/DDBJ whole genome shotgun (WGS) entry which is preliminary data.</text>
</comment>
<evidence type="ECO:0000313" key="1">
    <source>
        <dbReference type="EMBL" id="KAK7094321.1"/>
    </source>
</evidence>
<protein>
    <recommendedName>
        <fullName evidence="3">Reverse transcriptase domain-containing protein</fullName>
    </recommendedName>
</protein>
<keyword evidence="2" id="KW-1185">Reference proteome</keyword>
<organism evidence="1 2">
    <name type="scientific">Littorina saxatilis</name>
    <dbReference type="NCBI Taxonomy" id="31220"/>
    <lineage>
        <taxon>Eukaryota</taxon>
        <taxon>Metazoa</taxon>
        <taxon>Spiralia</taxon>
        <taxon>Lophotrochozoa</taxon>
        <taxon>Mollusca</taxon>
        <taxon>Gastropoda</taxon>
        <taxon>Caenogastropoda</taxon>
        <taxon>Littorinimorpha</taxon>
        <taxon>Littorinoidea</taxon>
        <taxon>Littorinidae</taxon>
        <taxon>Littorina</taxon>
    </lineage>
</organism>
<name>A0AAN9G3W3_9CAEN</name>
<evidence type="ECO:0000313" key="2">
    <source>
        <dbReference type="Proteomes" id="UP001374579"/>
    </source>
</evidence>
<dbReference type="Proteomes" id="UP001374579">
    <property type="component" value="Unassembled WGS sequence"/>
</dbReference>
<gene>
    <name evidence="1" type="ORF">V1264_007961</name>
</gene>